<dbReference type="Pfam" id="PF00467">
    <property type="entry name" value="KOW"/>
    <property type="match status" value="1"/>
</dbReference>
<dbReference type="PANTHER" id="PTHR12903">
    <property type="entry name" value="MITOCHONDRIAL RIBOSOMAL PROTEIN L24"/>
    <property type="match status" value="1"/>
</dbReference>
<dbReference type="GO" id="GO:1990904">
    <property type="term" value="C:ribonucleoprotein complex"/>
    <property type="evidence" value="ECO:0007669"/>
    <property type="project" value="UniProtKB-KW"/>
</dbReference>
<dbReference type="InterPro" id="IPR041988">
    <property type="entry name" value="Ribosomal_uL24_KOW"/>
</dbReference>
<dbReference type="NCBIfam" id="TIGR01079">
    <property type="entry name" value="rplX_bact"/>
    <property type="match status" value="1"/>
</dbReference>
<dbReference type="HAMAP" id="MF_01326_B">
    <property type="entry name" value="Ribosomal_uL24_B"/>
    <property type="match status" value="1"/>
</dbReference>
<sequence>MSKLSIKKGDTVMVISGNEKGNKGKIISVSPKERKVIIEGVNFVSKHVKPRKQGETGGIVKGEGALYIDKVNVYCPKCDKGVRTKTKVLENGEKARVCVKCGETL</sequence>
<evidence type="ECO:0000313" key="5">
    <source>
        <dbReference type="EMBL" id="MPM70341.1"/>
    </source>
</evidence>
<dbReference type="InterPro" id="IPR008991">
    <property type="entry name" value="Translation_prot_SH3-like_sf"/>
</dbReference>
<dbReference type="AlphaFoldDB" id="A0A645C075"/>
<dbReference type="Pfam" id="PF17136">
    <property type="entry name" value="ribosomal_L24"/>
    <property type="match status" value="1"/>
</dbReference>
<evidence type="ECO:0000259" key="4">
    <source>
        <dbReference type="SMART" id="SM00739"/>
    </source>
</evidence>
<dbReference type="GO" id="GO:0003723">
    <property type="term" value="F:RNA binding"/>
    <property type="evidence" value="ECO:0007669"/>
    <property type="project" value="InterPro"/>
</dbReference>
<dbReference type="EMBL" id="VSSQ01023422">
    <property type="protein sequence ID" value="MPM70341.1"/>
    <property type="molecule type" value="Genomic_DNA"/>
</dbReference>
<dbReference type="InterPro" id="IPR005825">
    <property type="entry name" value="Ribosomal_uL24_CS"/>
</dbReference>
<dbReference type="InterPro" id="IPR014722">
    <property type="entry name" value="Rib_uL2_dom2"/>
</dbReference>
<feature type="domain" description="KOW" evidence="4">
    <location>
        <begin position="5"/>
        <end position="32"/>
    </location>
</feature>
<dbReference type="GO" id="GO:0005840">
    <property type="term" value="C:ribosome"/>
    <property type="evidence" value="ECO:0007669"/>
    <property type="project" value="UniProtKB-KW"/>
</dbReference>
<keyword evidence="3" id="KW-0687">Ribonucleoprotein</keyword>
<dbReference type="SMART" id="SM00739">
    <property type="entry name" value="KOW"/>
    <property type="match status" value="1"/>
</dbReference>
<organism evidence="5">
    <name type="scientific">bioreactor metagenome</name>
    <dbReference type="NCBI Taxonomy" id="1076179"/>
    <lineage>
        <taxon>unclassified sequences</taxon>
        <taxon>metagenomes</taxon>
        <taxon>ecological metagenomes</taxon>
    </lineage>
</organism>
<protein>
    <submittedName>
        <fullName evidence="5">50S ribosomal protein L24</fullName>
    </submittedName>
</protein>
<dbReference type="CDD" id="cd06089">
    <property type="entry name" value="KOW_RPL26"/>
    <property type="match status" value="1"/>
</dbReference>
<dbReference type="InterPro" id="IPR005824">
    <property type="entry name" value="KOW"/>
</dbReference>
<keyword evidence="2 5" id="KW-0689">Ribosomal protein</keyword>
<dbReference type="Gene3D" id="2.30.30.30">
    <property type="match status" value="1"/>
</dbReference>
<evidence type="ECO:0000256" key="2">
    <source>
        <dbReference type="ARBA" id="ARBA00022980"/>
    </source>
</evidence>
<accession>A0A645C075</accession>
<comment type="caution">
    <text evidence="5">The sequence shown here is derived from an EMBL/GenBank/DDBJ whole genome shotgun (WGS) entry which is preliminary data.</text>
</comment>
<dbReference type="InterPro" id="IPR057264">
    <property type="entry name" value="Ribosomal_uL24_C"/>
</dbReference>
<name>A0A645C075_9ZZZZ</name>
<dbReference type="GO" id="GO:0006412">
    <property type="term" value="P:translation"/>
    <property type="evidence" value="ECO:0007669"/>
    <property type="project" value="InterPro"/>
</dbReference>
<dbReference type="InterPro" id="IPR003256">
    <property type="entry name" value="Ribosomal_uL24"/>
</dbReference>
<gene>
    <name evidence="5" type="primary">rplX_35</name>
    <name evidence="5" type="ORF">SDC9_117296</name>
</gene>
<proteinExistence type="inferred from homology"/>
<comment type="similarity">
    <text evidence="1">Belongs to the universal ribosomal protein uL24 family.</text>
</comment>
<evidence type="ECO:0000256" key="1">
    <source>
        <dbReference type="ARBA" id="ARBA00010618"/>
    </source>
</evidence>
<reference evidence="5" key="1">
    <citation type="submission" date="2019-08" db="EMBL/GenBank/DDBJ databases">
        <authorList>
            <person name="Kucharzyk K."/>
            <person name="Murdoch R.W."/>
            <person name="Higgins S."/>
            <person name="Loffler F."/>
        </authorList>
    </citation>
    <scope>NUCLEOTIDE SEQUENCE</scope>
</reference>
<dbReference type="PROSITE" id="PS01108">
    <property type="entry name" value="RIBOSOMAL_L24"/>
    <property type="match status" value="1"/>
</dbReference>
<evidence type="ECO:0000256" key="3">
    <source>
        <dbReference type="ARBA" id="ARBA00023274"/>
    </source>
</evidence>
<dbReference type="GO" id="GO:0003735">
    <property type="term" value="F:structural constituent of ribosome"/>
    <property type="evidence" value="ECO:0007669"/>
    <property type="project" value="InterPro"/>
</dbReference>
<dbReference type="SUPFAM" id="SSF50104">
    <property type="entry name" value="Translation proteins SH3-like domain"/>
    <property type="match status" value="1"/>
</dbReference>